<dbReference type="Pfam" id="PF12663">
    <property type="entry name" value="DUF3788"/>
    <property type="match status" value="1"/>
</dbReference>
<name>X0VRW4_9ZZZZ</name>
<sequence>MKSVDYQRMSDKEHEPSEKDIFSYLGNNATEAWVDIISFLRTNYDFSPEVDYGGKNYGWSIRYRKSGKSLCTLFPEGGAQQLTEHIRCA</sequence>
<dbReference type="EMBL" id="BARS01025362">
    <property type="protein sequence ID" value="GAG03291.1"/>
    <property type="molecule type" value="Genomic_DNA"/>
</dbReference>
<reference evidence="1" key="1">
    <citation type="journal article" date="2014" name="Front. Microbiol.">
        <title>High frequency of phylogenetically diverse reductive dehalogenase-homologous genes in deep subseafloor sedimentary metagenomes.</title>
        <authorList>
            <person name="Kawai M."/>
            <person name="Futagami T."/>
            <person name="Toyoda A."/>
            <person name="Takaki Y."/>
            <person name="Nishi S."/>
            <person name="Hori S."/>
            <person name="Arai W."/>
            <person name="Tsubouchi T."/>
            <person name="Morono Y."/>
            <person name="Uchiyama I."/>
            <person name="Ito T."/>
            <person name="Fujiyama A."/>
            <person name="Inagaki F."/>
            <person name="Takami H."/>
        </authorList>
    </citation>
    <scope>NUCLEOTIDE SEQUENCE</scope>
    <source>
        <strain evidence="1">Expedition CK06-06</strain>
    </source>
</reference>
<protein>
    <submittedName>
        <fullName evidence="1">Uncharacterized protein</fullName>
    </submittedName>
</protein>
<organism evidence="1">
    <name type="scientific">marine sediment metagenome</name>
    <dbReference type="NCBI Taxonomy" id="412755"/>
    <lineage>
        <taxon>unclassified sequences</taxon>
        <taxon>metagenomes</taxon>
        <taxon>ecological metagenomes</taxon>
    </lineage>
</organism>
<proteinExistence type="predicted"/>
<gene>
    <name evidence="1" type="ORF">S01H1_40097</name>
</gene>
<evidence type="ECO:0000313" key="1">
    <source>
        <dbReference type="EMBL" id="GAG03291.1"/>
    </source>
</evidence>
<dbReference type="InterPro" id="IPR024265">
    <property type="entry name" value="DUF3788"/>
</dbReference>
<comment type="caution">
    <text evidence="1">The sequence shown here is derived from an EMBL/GenBank/DDBJ whole genome shotgun (WGS) entry which is preliminary data.</text>
</comment>
<feature type="non-terminal residue" evidence="1">
    <location>
        <position position="89"/>
    </location>
</feature>
<accession>X0VRW4</accession>
<dbReference type="AlphaFoldDB" id="X0VRW4"/>